<comment type="similarity">
    <text evidence="2">Belongs to the short-chain dehydrogenases/reductases (SDR) family.</text>
</comment>
<protein>
    <submittedName>
        <fullName evidence="4">Uncharacterized protein</fullName>
    </submittedName>
</protein>
<proteinExistence type="inferred from homology"/>
<evidence type="ECO:0000313" key="5">
    <source>
        <dbReference type="Proteomes" id="UP000663828"/>
    </source>
</evidence>
<dbReference type="PRINTS" id="PR00081">
    <property type="entry name" value="GDHRDH"/>
</dbReference>
<evidence type="ECO:0000256" key="1">
    <source>
        <dbReference type="ARBA" id="ARBA00005194"/>
    </source>
</evidence>
<gene>
    <name evidence="4" type="ORF">XAT740_LOCUS22305</name>
</gene>
<comment type="pathway">
    <text evidence="1">Lipid metabolism; fatty acid biosynthesis.</text>
</comment>
<dbReference type="PRINTS" id="PR00080">
    <property type="entry name" value="SDRFAMILY"/>
</dbReference>
<comment type="caution">
    <text evidence="4">The sequence shown here is derived from an EMBL/GenBank/DDBJ whole genome shotgun (WGS) entry which is preliminary data.</text>
</comment>
<dbReference type="EMBL" id="CAJNOR010001635">
    <property type="protein sequence ID" value="CAF1176020.1"/>
    <property type="molecule type" value="Genomic_DNA"/>
</dbReference>
<organism evidence="4 5">
    <name type="scientific">Adineta ricciae</name>
    <name type="common">Rotifer</name>
    <dbReference type="NCBI Taxonomy" id="249248"/>
    <lineage>
        <taxon>Eukaryota</taxon>
        <taxon>Metazoa</taxon>
        <taxon>Spiralia</taxon>
        <taxon>Gnathifera</taxon>
        <taxon>Rotifera</taxon>
        <taxon>Eurotatoria</taxon>
        <taxon>Bdelloidea</taxon>
        <taxon>Adinetida</taxon>
        <taxon>Adinetidae</taxon>
        <taxon>Adineta</taxon>
    </lineage>
</organism>
<dbReference type="FunFam" id="3.40.50.720:FF:000084">
    <property type="entry name" value="Short-chain dehydrogenase reductase"/>
    <property type="match status" value="1"/>
</dbReference>
<dbReference type="PROSITE" id="PS00061">
    <property type="entry name" value="ADH_SHORT"/>
    <property type="match status" value="1"/>
</dbReference>
<dbReference type="AlphaFoldDB" id="A0A814UKK9"/>
<dbReference type="PANTHER" id="PTHR42760">
    <property type="entry name" value="SHORT-CHAIN DEHYDROGENASES/REDUCTASES FAMILY MEMBER"/>
    <property type="match status" value="1"/>
</dbReference>
<dbReference type="Pfam" id="PF13561">
    <property type="entry name" value="adh_short_C2"/>
    <property type="match status" value="1"/>
</dbReference>
<accession>A0A814UKK9</accession>
<dbReference type="InterPro" id="IPR002347">
    <property type="entry name" value="SDR_fam"/>
</dbReference>
<evidence type="ECO:0000256" key="3">
    <source>
        <dbReference type="ARBA" id="ARBA00023002"/>
    </source>
</evidence>
<name>A0A814UKK9_ADIRI</name>
<sequence length="262" mass="29432">MKYSQIYVFKGQGIALLLAQSGRHVTVCYHKNEKGALETAQKIHDFGRKSLVIQVDISDEKQVKELIEKTLKNFDNHIDIFINNAGISGDFNNVIDKEFRDWEEVFRVNIHGTYLCSKLIAKQYLKQNLEKKINEADQNHGIIINITSVRQYLVCEGSAAYCASKLAIESLTKTMALELGPQGIRVCAICPGLIDTPMTSWATRDAERKSKIEKQIPMRRIGHPNEIASMVAFLCSDDASYCTGQTYIVDGGWLLANPNLFA</sequence>
<evidence type="ECO:0000256" key="2">
    <source>
        <dbReference type="ARBA" id="ARBA00006484"/>
    </source>
</evidence>
<dbReference type="SUPFAM" id="SSF51735">
    <property type="entry name" value="NAD(P)-binding Rossmann-fold domains"/>
    <property type="match status" value="1"/>
</dbReference>
<keyword evidence="5" id="KW-1185">Reference proteome</keyword>
<dbReference type="GO" id="GO:0016616">
    <property type="term" value="F:oxidoreductase activity, acting on the CH-OH group of donors, NAD or NADP as acceptor"/>
    <property type="evidence" value="ECO:0007669"/>
    <property type="project" value="TreeGrafter"/>
</dbReference>
<dbReference type="PANTHER" id="PTHR42760:SF132">
    <property type="entry name" value="SHORT-CHAIN DEHYDROGENASE_REDUCTASE FAMILY PROTEIN"/>
    <property type="match status" value="1"/>
</dbReference>
<dbReference type="InterPro" id="IPR020904">
    <property type="entry name" value="Sc_DH/Rdtase_CS"/>
</dbReference>
<keyword evidence="3" id="KW-0560">Oxidoreductase</keyword>
<dbReference type="InterPro" id="IPR036291">
    <property type="entry name" value="NAD(P)-bd_dom_sf"/>
</dbReference>
<dbReference type="Gene3D" id="3.40.50.720">
    <property type="entry name" value="NAD(P)-binding Rossmann-like Domain"/>
    <property type="match status" value="1"/>
</dbReference>
<evidence type="ECO:0000313" key="4">
    <source>
        <dbReference type="EMBL" id="CAF1176020.1"/>
    </source>
</evidence>
<reference evidence="4" key="1">
    <citation type="submission" date="2021-02" db="EMBL/GenBank/DDBJ databases">
        <authorList>
            <person name="Nowell W R."/>
        </authorList>
    </citation>
    <scope>NUCLEOTIDE SEQUENCE</scope>
</reference>
<dbReference type="Proteomes" id="UP000663828">
    <property type="component" value="Unassembled WGS sequence"/>
</dbReference>